<dbReference type="OrthoDB" id="6275174at2759"/>
<evidence type="ECO:0000313" key="3">
    <source>
        <dbReference type="Proteomes" id="UP000822476"/>
    </source>
</evidence>
<feature type="region of interest" description="Disordered" evidence="1">
    <location>
        <begin position="419"/>
        <end position="438"/>
    </location>
</feature>
<feature type="compositionally biased region" description="Polar residues" evidence="1">
    <location>
        <begin position="8"/>
        <end position="23"/>
    </location>
</feature>
<comment type="caution">
    <text evidence="2">The sequence shown here is derived from an EMBL/GenBank/DDBJ whole genome shotgun (WGS) entry which is preliminary data.</text>
</comment>
<dbReference type="Proteomes" id="UP000822476">
    <property type="component" value="Unassembled WGS sequence"/>
</dbReference>
<sequence>MELPPSSPFRQRNSSFTNLQDSITPPKDSVLVPQSAFDDSDHVTTKPTRFRRSSFALSGERQTTLDDLIDSASLQANTAAATREAAQLKAIVSSGSDNTALERSPSRVDIGSDSENSDLFLKRLSVATIVPNKPTVTVFSDSDPSCSGSSDNATAHLKQFRMAERAPIISKKPVDEESKENMFVWHNTDAFRSNPLTSDLIRKYLAALVADDKSSHVTSPISTSPVRLSLLQSENLPGILSFHCPTVASMTMPVHRTRRAHKDNAGTMLNPNLQSPHQHNCKVPTPAGRWTDVNSSSDTDAWYGWHRQGGYVSDNPLFDFAASEAKLLRLAGQRLEADFHRSTASLPRSPKKGRTRSGNRDVVRDQLFVPGTTPSSPRSSRFDFSHVYDGLPSPRGPKSELSTSSGSLNLDQALRTCLTPPSTPFSDHSTHGSTSHLSSNAIRMQRFRSLFDHLKPQSPSEDSEKYIYLDEKTRERRAEAQASNVISPVSF</sequence>
<keyword evidence="3" id="KW-1185">Reference proteome</keyword>
<feature type="region of interest" description="Disordered" evidence="1">
    <location>
        <begin position="341"/>
        <end position="405"/>
    </location>
</feature>
<feature type="region of interest" description="Disordered" evidence="1">
    <location>
        <begin position="1"/>
        <end position="28"/>
    </location>
</feature>
<accession>A0A8S9YUZ4</accession>
<dbReference type="EMBL" id="JTDE01002792">
    <property type="protein sequence ID" value="KAF7256873.1"/>
    <property type="molecule type" value="Genomic_DNA"/>
</dbReference>
<dbReference type="AlphaFoldDB" id="A0A8S9YUZ4"/>
<protein>
    <submittedName>
        <fullName evidence="2">Uncharacterized protein</fullName>
    </submittedName>
</protein>
<gene>
    <name evidence="2" type="ORF">EG68_04979</name>
</gene>
<evidence type="ECO:0000256" key="1">
    <source>
        <dbReference type="SAM" id="MobiDB-lite"/>
    </source>
</evidence>
<name>A0A8S9YUZ4_9TREM</name>
<reference evidence="2" key="1">
    <citation type="submission" date="2019-07" db="EMBL/GenBank/DDBJ databases">
        <title>Annotation for the trematode Paragonimus miyazaki's.</title>
        <authorList>
            <person name="Choi Y.-J."/>
        </authorList>
    </citation>
    <scope>NUCLEOTIDE SEQUENCE</scope>
    <source>
        <strain evidence="2">Japan</strain>
    </source>
</reference>
<proteinExistence type="predicted"/>
<organism evidence="2 3">
    <name type="scientific">Paragonimus skrjabini miyazakii</name>
    <dbReference type="NCBI Taxonomy" id="59628"/>
    <lineage>
        <taxon>Eukaryota</taxon>
        <taxon>Metazoa</taxon>
        <taxon>Spiralia</taxon>
        <taxon>Lophotrochozoa</taxon>
        <taxon>Platyhelminthes</taxon>
        <taxon>Trematoda</taxon>
        <taxon>Digenea</taxon>
        <taxon>Plagiorchiida</taxon>
        <taxon>Troglotremata</taxon>
        <taxon>Troglotrematidae</taxon>
        <taxon>Paragonimus</taxon>
    </lineage>
</organism>
<evidence type="ECO:0000313" key="2">
    <source>
        <dbReference type="EMBL" id="KAF7256873.1"/>
    </source>
</evidence>